<reference evidence="2" key="1">
    <citation type="submission" date="2021-01" db="EMBL/GenBank/DDBJ databases">
        <title>Chromosome-level genome assembly of a human fungal pathogen reveals clustering of transcriptionally co-regulated genes.</title>
        <authorList>
            <person name="Voorhies M."/>
            <person name="Cohen S."/>
            <person name="Shea T.P."/>
            <person name="Petrus S."/>
            <person name="Munoz J.F."/>
            <person name="Poplawski S."/>
            <person name="Goldman W.E."/>
            <person name="Michael T."/>
            <person name="Cuomo C.A."/>
            <person name="Sil A."/>
            <person name="Beyhan S."/>
        </authorList>
    </citation>
    <scope>NUCLEOTIDE SEQUENCE</scope>
    <source>
        <strain evidence="2">H88</strain>
    </source>
</reference>
<gene>
    <name evidence="2" type="ORF">I7I53_03898</name>
</gene>
<dbReference type="VEuPathDB" id="FungiDB:I7I53_03898"/>
<accession>A0A8A1LPH2</accession>
<proteinExistence type="predicted"/>
<evidence type="ECO:0000313" key="2">
    <source>
        <dbReference type="EMBL" id="QSS55896.1"/>
    </source>
</evidence>
<evidence type="ECO:0000313" key="3">
    <source>
        <dbReference type="Proteomes" id="UP000663419"/>
    </source>
</evidence>
<keyword evidence="1" id="KW-1133">Transmembrane helix</keyword>
<sequence>MNEGEAGECTCENRNLGVSDLDLLLFPFYFILFISSSFFTFCYCHGIWTETEAETEARESHQGFVVSLLEELWRMGSMFGDTKGEGKGRIASAFDVHDELE</sequence>
<protein>
    <submittedName>
        <fullName evidence="2">Uncharacterized protein</fullName>
    </submittedName>
</protein>
<dbReference type="AlphaFoldDB" id="A0A8A1LPH2"/>
<organism evidence="2 3">
    <name type="scientific">Ajellomyces capsulatus (strain H88)</name>
    <name type="common">Darling's disease fungus</name>
    <name type="synonym">Histoplasma capsulatum</name>
    <dbReference type="NCBI Taxonomy" id="544711"/>
    <lineage>
        <taxon>Eukaryota</taxon>
        <taxon>Fungi</taxon>
        <taxon>Dikarya</taxon>
        <taxon>Ascomycota</taxon>
        <taxon>Pezizomycotina</taxon>
        <taxon>Eurotiomycetes</taxon>
        <taxon>Eurotiomycetidae</taxon>
        <taxon>Onygenales</taxon>
        <taxon>Ajellomycetaceae</taxon>
        <taxon>Histoplasma</taxon>
    </lineage>
</organism>
<keyword evidence="1" id="KW-0812">Transmembrane</keyword>
<feature type="transmembrane region" description="Helical" evidence="1">
    <location>
        <begin position="26"/>
        <end position="48"/>
    </location>
</feature>
<keyword evidence="1" id="KW-0472">Membrane</keyword>
<name>A0A8A1LPH2_AJEC8</name>
<dbReference type="Proteomes" id="UP000663419">
    <property type="component" value="Chromosome 4"/>
</dbReference>
<dbReference type="EMBL" id="CP069105">
    <property type="protein sequence ID" value="QSS55896.1"/>
    <property type="molecule type" value="Genomic_DNA"/>
</dbReference>
<evidence type="ECO:0000256" key="1">
    <source>
        <dbReference type="SAM" id="Phobius"/>
    </source>
</evidence>